<dbReference type="Gene3D" id="1.10.1580.10">
    <property type="match status" value="1"/>
</dbReference>
<name>A0AA88HRR4_ARTSF</name>
<evidence type="ECO:0000256" key="1">
    <source>
        <dbReference type="ARBA" id="ARBA00004496"/>
    </source>
</evidence>
<keyword evidence="9" id="KW-1185">Reference proteome</keyword>
<evidence type="ECO:0000313" key="9">
    <source>
        <dbReference type="Proteomes" id="UP001187531"/>
    </source>
</evidence>
<dbReference type="CDD" id="cd01857">
    <property type="entry name" value="HSR1_MMR1"/>
    <property type="match status" value="1"/>
</dbReference>
<evidence type="ECO:0000256" key="5">
    <source>
        <dbReference type="ARBA" id="ARBA00023134"/>
    </source>
</evidence>
<reference evidence="8" key="1">
    <citation type="submission" date="2023-07" db="EMBL/GenBank/DDBJ databases">
        <title>Chromosome-level genome assembly of Artemia franciscana.</title>
        <authorList>
            <person name="Jo E."/>
        </authorList>
    </citation>
    <scope>NUCLEOTIDE SEQUENCE</scope>
    <source>
        <tissue evidence="8">Whole body</tissue>
    </source>
</reference>
<evidence type="ECO:0000256" key="3">
    <source>
        <dbReference type="ARBA" id="ARBA00022741"/>
    </source>
</evidence>
<evidence type="ECO:0000256" key="4">
    <source>
        <dbReference type="ARBA" id="ARBA00022801"/>
    </source>
</evidence>
<proteinExistence type="predicted"/>
<dbReference type="PANTHER" id="PTHR45709:SF2">
    <property type="entry name" value="LARGE SUBUNIT GTPASE 1 HOMOLOG"/>
    <property type="match status" value="1"/>
</dbReference>
<comment type="caution">
    <text evidence="8">The sequence shown here is derived from an EMBL/GenBank/DDBJ whole genome shotgun (WGS) entry which is preliminary data.</text>
</comment>
<dbReference type="InterPro" id="IPR030378">
    <property type="entry name" value="G_CP_dom"/>
</dbReference>
<feature type="domain" description="CP-type G" evidence="7">
    <location>
        <begin position="162"/>
        <end position="379"/>
    </location>
</feature>
<dbReference type="FunFam" id="3.40.50.300:FF:001151">
    <property type="entry name" value="Large subunit GTPase 1"/>
    <property type="match status" value="1"/>
</dbReference>
<evidence type="ECO:0000256" key="2">
    <source>
        <dbReference type="ARBA" id="ARBA00022490"/>
    </source>
</evidence>
<keyword evidence="5" id="KW-0342">GTP-binding</keyword>
<dbReference type="InterPro" id="IPR043358">
    <property type="entry name" value="GNL1-like"/>
</dbReference>
<dbReference type="GO" id="GO:0005829">
    <property type="term" value="C:cytosol"/>
    <property type="evidence" value="ECO:0007669"/>
    <property type="project" value="TreeGrafter"/>
</dbReference>
<dbReference type="EMBL" id="JAVRJZ010000011">
    <property type="protein sequence ID" value="KAK2716725.1"/>
    <property type="molecule type" value="Genomic_DNA"/>
</dbReference>
<keyword evidence="2" id="KW-0963">Cytoplasm</keyword>
<keyword evidence="4" id="KW-0378">Hydrolase</keyword>
<accession>A0AA88HRR4</accession>
<gene>
    <name evidence="8" type="ORF">QYM36_007016</name>
</gene>
<dbReference type="PROSITE" id="PS51721">
    <property type="entry name" value="G_CP"/>
    <property type="match status" value="1"/>
</dbReference>
<dbReference type="SUPFAM" id="SSF52540">
    <property type="entry name" value="P-loop containing nucleoside triphosphate hydrolases"/>
    <property type="match status" value="1"/>
</dbReference>
<organism evidence="8 9">
    <name type="scientific">Artemia franciscana</name>
    <name type="common">Brine shrimp</name>
    <name type="synonym">Artemia sanfranciscana</name>
    <dbReference type="NCBI Taxonomy" id="6661"/>
    <lineage>
        <taxon>Eukaryota</taxon>
        <taxon>Metazoa</taxon>
        <taxon>Ecdysozoa</taxon>
        <taxon>Arthropoda</taxon>
        <taxon>Crustacea</taxon>
        <taxon>Branchiopoda</taxon>
        <taxon>Anostraca</taxon>
        <taxon>Artemiidae</taxon>
        <taxon>Artemia</taxon>
    </lineage>
</organism>
<dbReference type="InterPro" id="IPR023179">
    <property type="entry name" value="GTP-bd_ortho_bundle_sf"/>
</dbReference>
<dbReference type="AlphaFoldDB" id="A0AA88HRR4"/>
<protein>
    <recommendedName>
        <fullName evidence="6">Large subunit GTPase 1 homolog</fullName>
    </recommendedName>
</protein>
<evidence type="ECO:0000259" key="7">
    <source>
        <dbReference type="PROSITE" id="PS51721"/>
    </source>
</evidence>
<dbReference type="GO" id="GO:0000054">
    <property type="term" value="P:ribosomal subunit export from nucleus"/>
    <property type="evidence" value="ECO:0007669"/>
    <property type="project" value="TreeGrafter"/>
</dbReference>
<dbReference type="Gene3D" id="3.40.50.300">
    <property type="entry name" value="P-loop containing nucleotide triphosphate hydrolases"/>
    <property type="match status" value="1"/>
</dbReference>
<dbReference type="Proteomes" id="UP001187531">
    <property type="component" value="Unassembled WGS sequence"/>
</dbReference>
<dbReference type="InterPro" id="IPR006073">
    <property type="entry name" value="GTP-bd"/>
</dbReference>
<dbReference type="GO" id="GO:0005525">
    <property type="term" value="F:GTP binding"/>
    <property type="evidence" value="ECO:0007669"/>
    <property type="project" value="UniProtKB-KW"/>
</dbReference>
<evidence type="ECO:0000256" key="6">
    <source>
        <dbReference type="ARBA" id="ARBA00040145"/>
    </source>
</evidence>
<dbReference type="Pfam" id="PF01926">
    <property type="entry name" value="MMR_HSR1"/>
    <property type="match status" value="1"/>
</dbReference>
<dbReference type="InterPro" id="IPR027417">
    <property type="entry name" value="P-loop_NTPase"/>
</dbReference>
<evidence type="ECO:0000313" key="8">
    <source>
        <dbReference type="EMBL" id="KAK2716725.1"/>
    </source>
</evidence>
<comment type="subcellular location">
    <subcellularLocation>
        <location evidence="1">Cytoplasm</location>
    </subcellularLocation>
</comment>
<dbReference type="GO" id="GO:0003924">
    <property type="term" value="F:GTPase activity"/>
    <property type="evidence" value="ECO:0007669"/>
    <property type="project" value="InterPro"/>
</dbReference>
<keyword evidence="3" id="KW-0547">Nucleotide-binding</keyword>
<sequence length="592" mass="67855">MGKKQHSNLGKSLLRSRFSAKGGNRGSNEGFLHSAELSDGYDWGRLNLQSVTEQNHLDDFLATAELAGTEFVAEKLNITFVNPNSKIGILSPEEKAKISEAQKENLHLLKIPRRPKWDRSMDAEELQNLERQAFLEWRKTLSELQEIDGIVLTPYEKNLEFWRQLWRVIEKSDVIVQILDARNPLLFRCEDLENYIKDVSQHKNSMLLLNKSDFLTEKQRRIWAQYFSDAGILVVFYSAANEKKTRKISEESGVVSDDTDEEKDLSEKLETLELRTQTMPESNYLVTSSKTGVVNDCRVLTKEELVKKFKDVYTGPKEKKETVIGLVGYPNVGKSSTINSLISTKKVSVSSTPGKTKHFQTIFIDDELMLCDCPGLVMPTFVSTKAEMVIWGILPIDQMRDHVGPTNQVVCHIPKHIFEDTYGIFLPKPQESEDPNRKPTAEELLDSYGFMRGFMNARGLPDHPRAARYILKDFVNGKLLYCHAPPGSDQESFHIYPEKRRQAQYNLTRQMMRITKTSKTTPDLLDRTFFDQNIGRAHSKGRAVYPGENHTRGVIDGTASNSNLNMLDKPWKKHNKKNKREKLRRVYAHLDE</sequence>
<dbReference type="PANTHER" id="PTHR45709">
    <property type="entry name" value="LARGE SUBUNIT GTPASE 1 HOMOLOG-RELATED"/>
    <property type="match status" value="1"/>
</dbReference>